<evidence type="ECO:0000256" key="4">
    <source>
        <dbReference type="ARBA" id="ARBA00022729"/>
    </source>
</evidence>
<organism evidence="16 17">
    <name type="scientific">Zostera marina</name>
    <name type="common">Eelgrass</name>
    <dbReference type="NCBI Taxonomy" id="29655"/>
    <lineage>
        <taxon>Eukaryota</taxon>
        <taxon>Viridiplantae</taxon>
        <taxon>Streptophyta</taxon>
        <taxon>Embryophyta</taxon>
        <taxon>Tracheophyta</taxon>
        <taxon>Spermatophyta</taxon>
        <taxon>Magnoliopsida</taxon>
        <taxon>Liliopsida</taxon>
        <taxon>Zosteraceae</taxon>
        <taxon>Zostera</taxon>
    </lineage>
</organism>
<dbReference type="PANTHER" id="PTHR18929:SF246">
    <property type="entry name" value="PROTEIN DISULFIDE ISOMERASE-LIKE 1-4"/>
    <property type="match status" value="1"/>
</dbReference>
<protein>
    <recommendedName>
        <fullName evidence="13">Protein disulfide-isomerase</fullName>
        <ecNumber evidence="13">5.3.4.1</ecNumber>
    </recommendedName>
</protein>
<dbReference type="GO" id="GO:0005783">
    <property type="term" value="C:endoplasmic reticulum"/>
    <property type="evidence" value="ECO:0000318"/>
    <property type="project" value="GO_Central"/>
</dbReference>
<dbReference type="STRING" id="29655.A0A0K9PGF3"/>
<dbReference type="EMBL" id="LFYR01000864">
    <property type="protein sequence ID" value="KMZ68059.1"/>
    <property type="molecule type" value="Genomic_DNA"/>
</dbReference>
<evidence type="ECO:0000256" key="2">
    <source>
        <dbReference type="ARBA" id="ARBA00004319"/>
    </source>
</evidence>
<dbReference type="NCBIfam" id="TIGR01126">
    <property type="entry name" value="pdi_dom"/>
    <property type="match status" value="1"/>
</dbReference>
<dbReference type="InterPro" id="IPR005792">
    <property type="entry name" value="Prot_disulphide_isomerase"/>
</dbReference>
<feature type="compositionally biased region" description="Acidic residues" evidence="14">
    <location>
        <begin position="59"/>
        <end position="82"/>
    </location>
</feature>
<dbReference type="Pfam" id="PF13848">
    <property type="entry name" value="Thioredoxin_6"/>
    <property type="match status" value="1"/>
</dbReference>
<evidence type="ECO:0000256" key="13">
    <source>
        <dbReference type="RuleBase" id="RU361130"/>
    </source>
</evidence>
<keyword evidence="17" id="KW-1185">Reference proteome</keyword>
<evidence type="ECO:0000256" key="3">
    <source>
        <dbReference type="ARBA" id="ARBA00006347"/>
    </source>
</evidence>
<evidence type="ECO:0000256" key="1">
    <source>
        <dbReference type="ARBA" id="ARBA00001182"/>
    </source>
</evidence>
<keyword evidence="8" id="KW-0325">Glycoprotein</keyword>
<keyword evidence="9 13" id="KW-0413">Isomerase</keyword>
<dbReference type="GO" id="GO:0034976">
    <property type="term" value="P:response to endoplasmic reticulum stress"/>
    <property type="evidence" value="ECO:0000318"/>
    <property type="project" value="GO_Central"/>
</dbReference>
<evidence type="ECO:0000256" key="8">
    <source>
        <dbReference type="ARBA" id="ARBA00023180"/>
    </source>
</evidence>
<dbReference type="CDD" id="cd02995">
    <property type="entry name" value="PDI_a_PDI_a'_C"/>
    <property type="match status" value="1"/>
</dbReference>
<evidence type="ECO:0000313" key="16">
    <source>
        <dbReference type="EMBL" id="KMZ68059.1"/>
    </source>
</evidence>
<dbReference type="PROSITE" id="PS51352">
    <property type="entry name" value="THIOREDOXIN_2"/>
    <property type="match status" value="2"/>
</dbReference>
<evidence type="ECO:0000256" key="7">
    <source>
        <dbReference type="ARBA" id="ARBA00023157"/>
    </source>
</evidence>
<dbReference type="GO" id="GO:0005788">
    <property type="term" value="C:endoplasmic reticulum lumen"/>
    <property type="evidence" value="ECO:0007669"/>
    <property type="project" value="UniProtKB-SubCell"/>
</dbReference>
<keyword evidence="10 11" id="KW-0676">Redox-active center</keyword>
<evidence type="ECO:0000256" key="5">
    <source>
        <dbReference type="ARBA" id="ARBA00022737"/>
    </source>
</evidence>
<gene>
    <name evidence="16" type="ORF">ZOSMA_24G00820</name>
</gene>
<dbReference type="InterPro" id="IPR013766">
    <property type="entry name" value="Thioredoxin_domain"/>
</dbReference>
<dbReference type="PRINTS" id="PR00421">
    <property type="entry name" value="THIOREDOXIN"/>
</dbReference>
<dbReference type="InterPro" id="IPR005788">
    <property type="entry name" value="PDI_thioredoxin-like_dom"/>
</dbReference>
<evidence type="ECO:0000256" key="11">
    <source>
        <dbReference type="PIRSR" id="PIRSR605792-51"/>
    </source>
</evidence>
<evidence type="ECO:0000259" key="15">
    <source>
        <dbReference type="PROSITE" id="PS51352"/>
    </source>
</evidence>
<proteinExistence type="inferred from homology"/>
<dbReference type="GO" id="GO:0006457">
    <property type="term" value="P:protein folding"/>
    <property type="evidence" value="ECO:0000318"/>
    <property type="project" value="GO_Central"/>
</dbReference>
<feature type="disulfide bond" description="Redox-active" evidence="11">
    <location>
        <begin position="463"/>
        <end position="466"/>
    </location>
</feature>
<dbReference type="InterPro" id="IPR036249">
    <property type="entry name" value="Thioredoxin-like_sf"/>
</dbReference>
<keyword evidence="6" id="KW-0256">Endoplasmic reticulum</keyword>
<comment type="catalytic activity">
    <reaction evidence="1 13">
        <text>Catalyzes the rearrangement of -S-S- bonds in proteins.</text>
        <dbReference type="EC" id="5.3.4.1"/>
    </reaction>
</comment>
<dbReference type="Proteomes" id="UP000036987">
    <property type="component" value="Unassembled WGS sequence"/>
</dbReference>
<feature type="region of interest" description="Disordered" evidence="14">
    <location>
        <begin position="50"/>
        <end position="87"/>
    </location>
</feature>
<dbReference type="CDD" id="cd02961">
    <property type="entry name" value="PDI_a_family"/>
    <property type="match status" value="1"/>
</dbReference>
<evidence type="ECO:0000256" key="6">
    <source>
        <dbReference type="ARBA" id="ARBA00022824"/>
    </source>
</evidence>
<comment type="subcellular location">
    <subcellularLocation>
        <location evidence="2">Endoplasmic reticulum lumen</location>
    </subcellularLocation>
</comment>
<feature type="signal peptide" evidence="13">
    <location>
        <begin position="1"/>
        <end position="26"/>
    </location>
</feature>
<dbReference type="PROSITE" id="PS00194">
    <property type="entry name" value="THIOREDOXIN_1"/>
    <property type="match status" value="2"/>
</dbReference>
<dbReference type="InterPro" id="IPR017937">
    <property type="entry name" value="Thioredoxin_CS"/>
</dbReference>
<evidence type="ECO:0000256" key="12">
    <source>
        <dbReference type="RuleBase" id="RU004208"/>
    </source>
</evidence>
<feature type="domain" description="Thioredoxin" evidence="15">
    <location>
        <begin position="413"/>
        <end position="542"/>
    </location>
</feature>
<dbReference type="AlphaFoldDB" id="A0A0K9PGF3"/>
<keyword evidence="7 11" id="KW-1015">Disulfide bond</keyword>
<evidence type="ECO:0000256" key="14">
    <source>
        <dbReference type="SAM" id="MobiDB-lite"/>
    </source>
</evidence>
<dbReference type="FunFam" id="3.40.30.10:FF:000042">
    <property type="entry name" value="protein disulfide-isomerase A2"/>
    <property type="match status" value="1"/>
</dbReference>
<keyword evidence="5" id="KW-0677">Repeat</keyword>
<dbReference type="PANTHER" id="PTHR18929">
    <property type="entry name" value="PROTEIN DISULFIDE ISOMERASE"/>
    <property type="match status" value="1"/>
</dbReference>
<dbReference type="FunFam" id="3.40.30.10:FF:000023">
    <property type="entry name" value="Protein disulfide-isomerase"/>
    <property type="match status" value="1"/>
</dbReference>
<comment type="similarity">
    <text evidence="3 12">Belongs to the protein disulfide isomerase family.</text>
</comment>
<dbReference type="OMA" id="FRSKHEP"/>
<reference evidence="17" key="1">
    <citation type="journal article" date="2016" name="Nature">
        <title>The genome of the seagrass Zostera marina reveals angiosperm adaptation to the sea.</title>
        <authorList>
            <person name="Olsen J.L."/>
            <person name="Rouze P."/>
            <person name="Verhelst B."/>
            <person name="Lin Y.-C."/>
            <person name="Bayer T."/>
            <person name="Collen J."/>
            <person name="Dattolo E."/>
            <person name="De Paoli E."/>
            <person name="Dittami S."/>
            <person name="Maumus F."/>
            <person name="Michel G."/>
            <person name="Kersting A."/>
            <person name="Lauritano C."/>
            <person name="Lohaus R."/>
            <person name="Toepel M."/>
            <person name="Tonon T."/>
            <person name="Vanneste K."/>
            <person name="Amirebrahimi M."/>
            <person name="Brakel J."/>
            <person name="Bostroem C."/>
            <person name="Chovatia M."/>
            <person name="Grimwood J."/>
            <person name="Jenkins J.W."/>
            <person name="Jueterbock A."/>
            <person name="Mraz A."/>
            <person name="Stam W.T."/>
            <person name="Tice H."/>
            <person name="Bornberg-Bauer E."/>
            <person name="Green P.J."/>
            <person name="Pearson G.A."/>
            <person name="Procaccini G."/>
            <person name="Duarte C.M."/>
            <person name="Schmutz J."/>
            <person name="Reusch T.B.H."/>
            <person name="Van de Peer Y."/>
        </authorList>
    </citation>
    <scope>NUCLEOTIDE SEQUENCE [LARGE SCALE GENOMIC DNA]</scope>
    <source>
        <strain evidence="17">cv. Finnish</strain>
    </source>
</reference>
<feature type="disulfide bond" description="Redox-active" evidence="11">
    <location>
        <begin position="121"/>
        <end position="124"/>
    </location>
</feature>
<feature type="domain" description="Thioredoxin" evidence="15">
    <location>
        <begin position="75"/>
        <end position="199"/>
    </location>
</feature>
<dbReference type="NCBIfam" id="TIGR01130">
    <property type="entry name" value="ER_PDI_fam"/>
    <property type="match status" value="1"/>
</dbReference>
<dbReference type="SUPFAM" id="SSF52833">
    <property type="entry name" value="Thioredoxin-like"/>
    <property type="match status" value="4"/>
</dbReference>
<evidence type="ECO:0000256" key="9">
    <source>
        <dbReference type="ARBA" id="ARBA00023235"/>
    </source>
</evidence>
<dbReference type="Pfam" id="PF00085">
    <property type="entry name" value="Thioredoxin"/>
    <property type="match status" value="2"/>
</dbReference>
<dbReference type="Gene3D" id="3.40.30.10">
    <property type="entry name" value="Glutaredoxin"/>
    <property type="match status" value="4"/>
</dbReference>
<dbReference type="CDD" id="cd02981">
    <property type="entry name" value="PDI_b_family"/>
    <property type="match status" value="1"/>
</dbReference>
<accession>A0A0K9PGF3</accession>
<feature type="chain" id="PRO_5005393857" description="Protein disulfide-isomerase" evidence="13">
    <location>
        <begin position="27"/>
        <end position="570"/>
    </location>
</feature>
<name>A0A0K9PGF3_ZOSMR</name>
<evidence type="ECO:0000256" key="10">
    <source>
        <dbReference type="ARBA" id="ARBA00023284"/>
    </source>
</evidence>
<dbReference type="OrthoDB" id="427280at2759"/>
<dbReference type="FunFam" id="3.40.30.10:FF:000109">
    <property type="entry name" value="Protein disulfide-isomerase"/>
    <property type="match status" value="1"/>
</dbReference>
<dbReference type="FunFam" id="3.40.30.10:FF:000134">
    <property type="entry name" value="Protein disulfide-isomerase"/>
    <property type="match status" value="1"/>
</dbReference>
<keyword evidence="4 13" id="KW-0732">Signal</keyword>
<sequence length="570" mass="63521">MERFVTISIAILLFFHFSLVPSPASASDLDVNFDDDEDLSFLEEPVLDHTSSTIGENVDSFDSDSEEGNFPDFDSEESDDLSDSSLPPIDEKDVVVLTSKNFTDFIAKSKHIMVEFYAPWCGHCQSLAPEYAEAATTLKEQDQGIFLAKVDATEESDLGQKYNVQGFPTIIFFIEGVHKPYNGQRTKEGIVKWINSKLGPSIQNVTTIQEAQKILESANKLVLGFLDSLTGADSQELSSASKLEDDVNFYQTVNSDVAKLFNIDPKSKRPSLVLLKNETEKISHFDGPFTKSGIADFVFANKLPLIVTFTMETASLIFENPVKKQILMFTTLNETDEVIPVFEEVAKSFKGKIIFVFVEIDNEEFGVPVANYFGITGEGPKVLAFSGNEDATKFMFEGNELTVDSIMAFSEDFLHDKLKPSYKSDPIPETNDGDVKVVVGKNFDEIVLDESKDVLLEIYAPWCGHCQALEPIYNKLALHLRSIESLVIAKMDGVTNEHPRAKADGFPTILFYPAGNKSFEPITFETDRTVVALYKFIKKHASIPFKLQKPAVKPETIKASTDNDDLKDEL</sequence>
<dbReference type="CDD" id="cd02982">
    <property type="entry name" value="PDI_b'_family"/>
    <property type="match status" value="1"/>
</dbReference>
<dbReference type="GO" id="GO:0003756">
    <property type="term" value="F:protein disulfide isomerase activity"/>
    <property type="evidence" value="ECO:0000318"/>
    <property type="project" value="GO_Central"/>
</dbReference>
<comment type="caution">
    <text evidence="16">The sequence shown here is derived from an EMBL/GenBank/DDBJ whole genome shotgun (WGS) entry which is preliminary data.</text>
</comment>
<evidence type="ECO:0000313" key="17">
    <source>
        <dbReference type="Proteomes" id="UP000036987"/>
    </source>
</evidence>
<dbReference type="EC" id="5.3.4.1" evidence="13"/>